<dbReference type="PANTHER" id="PTHR45527:SF1">
    <property type="entry name" value="FATTY ACID SYNTHASE"/>
    <property type="match status" value="1"/>
</dbReference>
<accession>A0A0A2J548</accession>
<dbReference type="InterPro" id="IPR001242">
    <property type="entry name" value="Condensation_dom"/>
</dbReference>
<dbReference type="SUPFAM" id="SSF56801">
    <property type="entry name" value="Acetyl-CoA synthetase-like"/>
    <property type="match status" value="2"/>
</dbReference>
<evidence type="ECO:0000256" key="2">
    <source>
        <dbReference type="ARBA" id="ARBA00022553"/>
    </source>
</evidence>
<dbReference type="Pfam" id="PF00550">
    <property type="entry name" value="PP-binding"/>
    <property type="match status" value="2"/>
</dbReference>
<dbReference type="GO" id="GO:0031177">
    <property type="term" value="F:phosphopantetheine binding"/>
    <property type="evidence" value="ECO:0007669"/>
    <property type="project" value="TreeGrafter"/>
</dbReference>
<dbReference type="Gene3D" id="1.10.1200.10">
    <property type="entry name" value="ACP-like"/>
    <property type="match status" value="2"/>
</dbReference>
<dbReference type="PROSITE" id="PS00012">
    <property type="entry name" value="PHOSPHOPANTETHEINE"/>
    <property type="match status" value="1"/>
</dbReference>
<evidence type="ECO:0000313" key="8">
    <source>
        <dbReference type="EMBL" id="KGO49783.1"/>
    </source>
</evidence>
<dbReference type="GeneID" id="27683106"/>
<evidence type="ECO:0000256" key="3">
    <source>
        <dbReference type="ARBA" id="ARBA00022598"/>
    </source>
</evidence>
<comment type="similarity">
    <text evidence="6">Belongs to the NRP synthetase family.</text>
</comment>
<dbReference type="Gene3D" id="3.30.559.10">
    <property type="entry name" value="Chloramphenicol acetyltransferase-like domain"/>
    <property type="match status" value="2"/>
</dbReference>
<keyword evidence="2" id="KW-0597">Phosphoprotein</keyword>
<dbReference type="GO" id="GO:0043041">
    <property type="term" value="P:amino acid activation for nonribosomal peptide biosynthetic process"/>
    <property type="evidence" value="ECO:0007669"/>
    <property type="project" value="TreeGrafter"/>
</dbReference>
<dbReference type="RefSeq" id="XP_016593172.1">
    <property type="nucleotide sequence ID" value="XM_016747686.1"/>
</dbReference>
<evidence type="ECO:0000256" key="1">
    <source>
        <dbReference type="ARBA" id="ARBA00022450"/>
    </source>
</evidence>
<dbReference type="SUPFAM" id="SSF47336">
    <property type="entry name" value="ACP-like"/>
    <property type="match status" value="2"/>
</dbReference>
<comment type="caution">
    <text evidence="8">The sequence shown here is derived from an EMBL/GenBank/DDBJ whole genome shotgun (WGS) entry which is preliminary data.</text>
</comment>
<evidence type="ECO:0000259" key="7">
    <source>
        <dbReference type="PROSITE" id="PS50075"/>
    </source>
</evidence>
<feature type="domain" description="Carrier" evidence="7">
    <location>
        <begin position="1586"/>
        <end position="1662"/>
    </location>
</feature>
<dbReference type="FunFam" id="3.40.50.980:FF:000001">
    <property type="entry name" value="Non-ribosomal peptide synthetase"/>
    <property type="match status" value="1"/>
</dbReference>
<dbReference type="CDD" id="cd05918">
    <property type="entry name" value="A_NRPS_SidN3_like"/>
    <property type="match status" value="2"/>
</dbReference>
<evidence type="ECO:0000256" key="5">
    <source>
        <dbReference type="ARBA" id="ARBA00023026"/>
    </source>
</evidence>
<dbReference type="InterPro" id="IPR036736">
    <property type="entry name" value="ACP-like_sf"/>
</dbReference>
<dbReference type="SUPFAM" id="SSF52777">
    <property type="entry name" value="CoA-dependent acyltransferases"/>
    <property type="match status" value="4"/>
</dbReference>
<dbReference type="STRING" id="27334.A0A0A2J548"/>
<dbReference type="InterPro" id="IPR000873">
    <property type="entry name" value="AMP-dep_synth/lig_dom"/>
</dbReference>
<dbReference type="Proteomes" id="UP000030143">
    <property type="component" value="Unassembled WGS sequence"/>
</dbReference>
<dbReference type="EMBL" id="JQFZ01000372">
    <property type="protein sequence ID" value="KGO49783.1"/>
    <property type="molecule type" value="Genomic_DNA"/>
</dbReference>
<dbReference type="InterPro" id="IPR023213">
    <property type="entry name" value="CAT-like_dom_sf"/>
</dbReference>
<dbReference type="Pfam" id="PF13193">
    <property type="entry name" value="AMP-binding_C"/>
    <property type="match status" value="1"/>
</dbReference>
<dbReference type="PANTHER" id="PTHR45527">
    <property type="entry name" value="NONRIBOSOMAL PEPTIDE SYNTHETASE"/>
    <property type="match status" value="1"/>
</dbReference>
<evidence type="ECO:0000313" key="9">
    <source>
        <dbReference type="Proteomes" id="UP000030143"/>
    </source>
</evidence>
<dbReference type="VEuPathDB" id="FungiDB:PEXP_078820"/>
<dbReference type="InterPro" id="IPR009081">
    <property type="entry name" value="PP-bd_ACP"/>
</dbReference>
<sequence length="2108" mass="233990">MAPIATKHLISSDTLHSPATTLKQKVTNVTQYQATSSPPSAPCLVTDLIRYQVETNPEAFAVHCEHEEPHTYHELWQLVEQIALNARFTSGSIVPVCLDPTIEFVASLLAVLVSGAAYVVLDPEGSPERNRAIVTDTGADSVLSNHKYAYLFEKAISVEDLLSVKETVQGYSDSLPLVPGSSPSDLAYLIYTSGSTGTPKGVLLSHRSASHGINQFELNGRRRWLLFYNPVFSAAQRTILATLAKGACLCLARRERLATALPEVLVNLQIDALGITPSALSLLSPSEIPDSLEQITTVGEPLSQALVDLWADEVHLRVSYGLSECAQLNFSRRLKPGDNPRNPGRPVDTTTAVILEPNTTTQLAVDEPGELCLFGPQVASGYHQRPKETGAGFVKNPFGSHILFRTGDQAVRRADGTFEIIGRIDHQIKIHGQRIEPQEVAETLKTVEGVADVVCIGAAIKDKISLVAAVVSNTQEGWADLVKSLREHAQRSFPPYMVPSYWLRFDELPVNRNGKTDFTTIRKTAESTDIDRLLGRDHNINGQEVHLSQIALEIAEVWAGFLQLSRSSILPTDSFVALGGSSIDAIQAIRELRTKGIHVDLADMLRSQSLESVADSSRLDPKGESQPHDPQPFDFVSDLELRVELQADRGISDALPITALQEGILASTLQGSKDYLYQRVFDIRHLDLVRLQLAFQTVFWRSETLRSTFVPATKGLLQVIRNDFILPWTEVSGGLENFLKADKEKGVDFGEPFIRVAVLNNAVLIVSVHHALFDYWSHSFVFDDVARVYHGRKPEARASWKSFIGLLQQQGERNSTEFWRQHLQESTPTILNHSPIEESFSATRTLSLNMKSASTALQVPSSAILYAAWAIVLSSHTASNLVTMATAISGRELPLKGIETLDGPTLAMVPQAVLVNPEHSLVQLVQSVNANLWDLIKNSQQGVRGALAAAGHQNATLFDTMVNILPLGQDSNDLTREVFQMHGTRSAWKTEYTTLNIEERSGGVEISLTAPMEQRRLTFILKQFCYVVETIFSNPRLPIKSFSLLESEELDFLLQWNDEQPQPTTLHDEFELAAQKHSSRVAINFQNEQLLTYSELNERANRMANFLSERGVTAGDLVPLLLEKSPFMMIAILALFKLGAAYVPLSPENPLERNEFIVRDVGAHIVLTETEHATFFSFEDISILLIDKAKLCAYSKEKPEVEVSPSDLAYILYTSGSTGQPKGVTVTHGACAAAMRSIIDFEDKRDKPFRALQFSNYVFDVSLYDFFVTLHSGGTLCITPSDRLLGDLAGAINEMDVNHVFLTPTVARLLDPKDVPGLESMTVGGEQLTRDVIETWAPVLTLRNGYGPTEASVLVTMKEVTVDTTGGNIGRPLASVGAVILEANGTQPLPYGAVGEICFWGPQLADGYFKKPELTAEAFIETNLSGGRRLYRSGDLGRYLPGGDIECLGRKDDQVKVNGHRIELGEIEQAILRTGEVTDCILTVWKHNNTAHLVANVVFNPLDQELEILSPDLFAEETQRLKNKLNGLAHYMVPKFLLPLPFLPRMPSGKADRKQLKARVQSLNQGELAKYSLNKLGTSGPEDIIPIVSASQKILQEAWIEILQLPDNQFGLEANFLSLGGDSISAINLVSYIRRKGLNISVRDVVKYPLLGAMAESLQQETDQVPTATVVFSPPTELDALISSEIEQQQYEYVYPSPAGQAEFLTQGARADPFWCLMTARSLGINPNISQWIDLTKRLAETNEILRTTFTQFQGKWYGVVLNDPTPVLEFYDITDEAEKRQILDVIWKERFTFGKPFIRYAVLRYPDGEHQVITKLDHGLYDGTLLRVFDAHFQAYQRGEEVEKFTSFKEFAFHIWQVNQTRPTLDFWTQPDKRPITFNYPNATEPCINASVVHIIHLDFETFSRSSGVTVSTLFQSIFQIWLARRSGQTSIAFDYLYTGRNVDLPDPQGINGTCANFLPMRSEVDAQTPVQEYLLRTQDDFWQYTENNTVGIEDICQANGVPRAEAENQALFLFQPFETASPAGAKEVTQKWVVMAKSEVTMLQPYAVVFEVIKTADLNGYKLKLAYDSSVWAKEEVEVEVGVVEQMLSRVVGDANALIGDVLQTV</sequence>
<dbReference type="GO" id="GO:0016874">
    <property type="term" value="F:ligase activity"/>
    <property type="evidence" value="ECO:0007669"/>
    <property type="project" value="UniProtKB-KW"/>
</dbReference>
<keyword evidence="9" id="KW-1185">Reference proteome</keyword>
<dbReference type="Pfam" id="PF00668">
    <property type="entry name" value="Condensation"/>
    <property type="match status" value="2"/>
</dbReference>
<dbReference type="InterPro" id="IPR042099">
    <property type="entry name" value="ANL_N_sf"/>
</dbReference>
<dbReference type="InterPro" id="IPR020845">
    <property type="entry name" value="AMP-binding_CS"/>
</dbReference>
<feature type="domain" description="Carrier" evidence="7">
    <location>
        <begin position="545"/>
        <end position="621"/>
    </location>
</feature>
<dbReference type="PROSITE" id="PS00455">
    <property type="entry name" value="AMP_BINDING"/>
    <property type="match status" value="2"/>
</dbReference>
<dbReference type="HOGENOM" id="CLU_000022_0_12_1"/>
<dbReference type="GO" id="GO:0005737">
    <property type="term" value="C:cytoplasm"/>
    <property type="evidence" value="ECO:0007669"/>
    <property type="project" value="TreeGrafter"/>
</dbReference>
<dbReference type="Gene3D" id="3.30.300.30">
    <property type="match status" value="2"/>
</dbReference>
<dbReference type="FunFam" id="3.40.50.12780:FF:000012">
    <property type="entry name" value="Non-ribosomal peptide synthetase"/>
    <property type="match status" value="1"/>
</dbReference>
<proteinExistence type="inferred from homology"/>
<keyword evidence="1" id="KW-0596">Phosphopantetheine</keyword>
<gene>
    <name evidence="8" type="ORF">PEX2_104160</name>
</gene>
<organism evidence="8 9">
    <name type="scientific">Penicillium expansum</name>
    <name type="common">Blue mold rot fungus</name>
    <dbReference type="NCBI Taxonomy" id="27334"/>
    <lineage>
        <taxon>Eukaryota</taxon>
        <taxon>Fungi</taxon>
        <taxon>Dikarya</taxon>
        <taxon>Ascomycota</taxon>
        <taxon>Pezizomycotina</taxon>
        <taxon>Eurotiomycetes</taxon>
        <taxon>Eurotiomycetidae</taxon>
        <taxon>Eurotiales</taxon>
        <taxon>Aspergillaceae</taxon>
        <taxon>Penicillium</taxon>
    </lineage>
</organism>
<evidence type="ECO:0000256" key="4">
    <source>
        <dbReference type="ARBA" id="ARBA00022737"/>
    </source>
</evidence>
<dbReference type="InterPro" id="IPR045851">
    <property type="entry name" value="AMP-bd_C_sf"/>
</dbReference>
<name>A0A0A2J548_PENEN</name>
<dbReference type="InterPro" id="IPR006162">
    <property type="entry name" value="Ppantetheine_attach_site"/>
</dbReference>
<dbReference type="PROSITE" id="PS50075">
    <property type="entry name" value="CARRIER"/>
    <property type="match status" value="2"/>
</dbReference>
<keyword evidence="5" id="KW-0843">Virulence</keyword>
<dbReference type="Gene3D" id="3.40.50.12780">
    <property type="entry name" value="N-terminal domain of ligase-like"/>
    <property type="match status" value="2"/>
</dbReference>
<dbReference type="FunFam" id="3.30.300.30:FF:000015">
    <property type="entry name" value="Nonribosomal peptide synthase SidD"/>
    <property type="match status" value="1"/>
</dbReference>
<keyword evidence="3 8" id="KW-0436">Ligase</keyword>
<dbReference type="Gene3D" id="3.30.559.30">
    <property type="entry name" value="Nonribosomal peptide synthetase, condensation domain"/>
    <property type="match status" value="2"/>
</dbReference>
<keyword evidence="4" id="KW-0677">Repeat</keyword>
<dbReference type="CDD" id="cd19545">
    <property type="entry name" value="FUM14_C_NRPS-like"/>
    <property type="match status" value="1"/>
</dbReference>
<dbReference type="InterPro" id="IPR025110">
    <property type="entry name" value="AMP-bd_C"/>
</dbReference>
<dbReference type="NCBIfam" id="TIGR01733">
    <property type="entry name" value="AA-adenyl-dom"/>
    <property type="match status" value="1"/>
</dbReference>
<dbReference type="InterPro" id="IPR010071">
    <property type="entry name" value="AA_adenyl_dom"/>
</dbReference>
<dbReference type="Pfam" id="PF00501">
    <property type="entry name" value="AMP-binding"/>
    <property type="match status" value="2"/>
</dbReference>
<evidence type="ECO:0000256" key="6">
    <source>
        <dbReference type="ARBA" id="ARBA00029454"/>
    </source>
</evidence>
<reference evidence="8 9" key="1">
    <citation type="journal article" date="2015" name="Mol. Plant Microbe Interact.">
        <title>Genome, transcriptome, and functional analyses of Penicillium expansum provide new insights into secondary metabolism and pathogenicity.</title>
        <authorList>
            <person name="Ballester A.R."/>
            <person name="Marcet-Houben M."/>
            <person name="Levin E."/>
            <person name="Sela N."/>
            <person name="Selma-Lazaro C."/>
            <person name="Carmona L."/>
            <person name="Wisniewski M."/>
            <person name="Droby S."/>
            <person name="Gonzalez-Candelas L."/>
            <person name="Gabaldon T."/>
        </authorList>
    </citation>
    <scope>NUCLEOTIDE SEQUENCE [LARGE SCALE GENOMIC DNA]</scope>
    <source>
        <strain evidence="8 9">MD-8</strain>
    </source>
</reference>
<protein>
    <submittedName>
        <fullName evidence="8">AMP-dependent synthetase/ligase</fullName>
    </submittedName>
</protein>
<dbReference type="GO" id="GO:0044550">
    <property type="term" value="P:secondary metabolite biosynthetic process"/>
    <property type="evidence" value="ECO:0007669"/>
    <property type="project" value="TreeGrafter"/>
</dbReference>